<proteinExistence type="predicted"/>
<evidence type="ECO:0000313" key="2">
    <source>
        <dbReference type="EMBL" id="MPN07479.1"/>
    </source>
</evidence>
<protein>
    <submittedName>
        <fullName evidence="2">Uncharacterized protein</fullName>
    </submittedName>
</protein>
<organism evidence="2">
    <name type="scientific">bioreactor metagenome</name>
    <dbReference type="NCBI Taxonomy" id="1076179"/>
    <lineage>
        <taxon>unclassified sequences</taxon>
        <taxon>metagenomes</taxon>
        <taxon>ecological metagenomes</taxon>
    </lineage>
</organism>
<accession>A0A645F227</accession>
<gene>
    <name evidence="2" type="ORF">SDC9_154749</name>
</gene>
<sequence>MQVGNLDDAHGRSIAKKSGHPGVPVKGERLRICLVVVGAFAVRGEVETFTLFVFRHPQTDRDIDQLVGG</sequence>
<dbReference type="AlphaFoldDB" id="A0A645F227"/>
<name>A0A645F227_9ZZZZ</name>
<feature type="region of interest" description="Disordered" evidence="1">
    <location>
        <begin position="1"/>
        <end position="25"/>
    </location>
</feature>
<dbReference type="EMBL" id="VSSQ01053447">
    <property type="protein sequence ID" value="MPN07479.1"/>
    <property type="molecule type" value="Genomic_DNA"/>
</dbReference>
<reference evidence="2" key="1">
    <citation type="submission" date="2019-08" db="EMBL/GenBank/DDBJ databases">
        <authorList>
            <person name="Kucharzyk K."/>
            <person name="Murdoch R.W."/>
            <person name="Higgins S."/>
            <person name="Loffler F."/>
        </authorList>
    </citation>
    <scope>NUCLEOTIDE SEQUENCE</scope>
</reference>
<evidence type="ECO:0000256" key="1">
    <source>
        <dbReference type="SAM" id="MobiDB-lite"/>
    </source>
</evidence>
<comment type="caution">
    <text evidence="2">The sequence shown here is derived from an EMBL/GenBank/DDBJ whole genome shotgun (WGS) entry which is preliminary data.</text>
</comment>